<feature type="region of interest" description="Disordered" evidence="10">
    <location>
        <begin position="766"/>
        <end position="799"/>
    </location>
</feature>
<dbReference type="GO" id="GO:0006281">
    <property type="term" value="P:DNA repair"/>
    <property type="evidence" value="ECO:0007669"/>
    <property type="project" value="UniProtKB-KW"/>
</dbReference>
<dbReference type="Pfam" id="PF21704">
    <property type="entry name" value="POLH-Rev1_HhH"/>
    <property type="match status" value="1"/>
</dbReference>
<dbReference type="GO" id="GO:0003887">
    <property type="term" value="F:DNA-directed DNA polymerase activity"/>
    <property type="evidence" value="ECO:0007669"/>
    <property type="project" value="TreeGrafter"/>
</dbReference>
<dbReference type="SUPFAM" id="SSF56672">
    <property type="entry name" value="DNA/RNA polymerases"/>
    <property type="match status" value="1"/>
</dbReference>
<dbReference type="InterPro" id="IPR041298">
    <property type="entry name" value="UBZ3"/>
</dbReference>
<dbReference type="OrthoDB" id="5723at2759"/>
<dbReference type="PANTHER" id="PTHR45873:SF1">
    <property type="entry name" value="DNA POLYMERASE ETA"/>
    <property type="match status" value="1"/>
</dbReference>
<evidence type="ECO:0000259" key="12">
    <source>
        <dbReference type="PROSITE" id="PS51907"/>
    </source>
</evidence>
<keyword evidence="7" id="KW-0234">DNA repair</keyword>
<dbReference type="InterPro" id="IPR052230">
    <property type="entry name" value="DNA_polymerase_eta"/>
</dbReference>
<dbReference type="Gene3D" id="3.30.70.270">
    <property type="match status" value="1"/>
</dbReference>
<dbReference type="PROSITE" id="PS50173">
    <property type="entry name" value="UMUC"/>
    <property type="match status" value="1"/>
</dbReference>
<dbReference type="PANTHER" id="PTHR45873">
    <property type="entry name" value="DNA POLYMERASE ETA"/>
    <property type="match status" value="1"/>
</dbReference>
<dbReference type="GO" id="GO:0003684">
    <property type="term" value="F:damaged DNA binding"/>
    <property type="evidence" value="ECO:0007669"/>
    <property type="project" value="InterPro"/>
</dbReference>
<dbReference type="Gene3D" id="3.30.1490.100">
    <property type="entry name" value="DNA polymerase, Y-family, little finger domain"/>
    <property type="match status" value="1"/>
</dbReference>
<keyword evidence="14" id="KW-1185">Reference proteome</keyword>
<evidence type="ECO:0000313" key="13">
    <source>
        <dbReference type="EMBL" id="GFT44879.1"/>
    </source>
</evidence>
<dbReference type="EMBL" id="BMAW01064378">
    <property type="protein sequence ID" value="GFT44879.1"/>
    <property type="molecule type" value="Genomic_DNA"/>
</dbReference>
<evidence type="ECO:0000256" key="7">
    <source>
        <dbReference type="ARBA" id="ARBA00023204"/>
    </source>
</evidence>
<sequence length="810" mass="91018">MDPRKERIIVLVDMDCFYVQVEQKLCPEYLDKPCAVVQYNTWKGGGENFTSDNMMKVNEKFLPQRSFIIAVNYEARARGVKRFGRGEDAQRACPDIHLFSVPEVRGKADLTRYREAGASVMEVLCKFCDCVERASIDEAYLDLTELINVRMQEDNRVSADQIPNTFVIGWEDKENNKAAVESWLQAIYDEDQLYHDRMLATAAVIVEEMRAAVFKETGFKCSAGVAHNKMLSKLSCGLHKPNKQTVLPLSSIPILYKTIPIKKVRNLGGKLGEQVMLKLNAKTMEDLLNLPKAQFVNNFGDKTGTWLYNVSRGIENETVTPRQLPKSIGCGKNFPGKSSLNTKEKVKHWLKQLASELEERLLKDLENNHRIARLLTVSIRNTSTPGYSTVSKSCPIHVYNAEKIAHDAFMALQKFNSSSNSSWTPGILTLAMAAGKFEDRLNVSTNDIQSYFNTAMSPTKKIRDNCDPSSSNIDTVLDLIENESTSITPQVNNIVLKRDNSDLKISNYGHKARGISSFFSTEAPSTSKLNILTEEGATKAPLSYNDDFESNQMLERNLKDINTTLNGNVSSKIVGHMESSFVSTKMEISNNGMKQKPKGFFAKKLEEKLNHNATSEDNVLNKTDDHLDSSASTKMEISKNDTEQKPKGFFARKLEEKLKALNPDTLTLAHSSTFESPIDKSSKDNCDQTMSSITSNSGIIEQSIFSESSVEQYPLLEELDPELTIQCLKCNRRIPVWEEEEHADYHVAFDLSRELRKDSVVKKSLPVQNSVKGIPTKSRTNRKRGSTTKSVSNSKKPVQQNTLDSFFKCS</sequence>
<dbReference type="GO" id="GO:0035861">
    <property type="term" value="C:site of double-strand break"/>
    <property type="evidence" value="ECO:0007669"/>
    <property type="project" value="TreeGrafter"/>
</dbReference>
<evidence type="ECO:0000256" key="9">
    <source>
        <dbReference type="ARBA" id="ARBA00044975"/>
    </source>
</evidence>
<dbReference type="InterPro" id="IPR036775">
    <property type="entry name" value="DNA_pol_Y-fam_lit_finger_sf"/>
</dbReference>
<protein>
    <recommendedName>
        <fullName evidence="9">DNA polymerase eta</fullName>
    </recommendedName>
</protein>
<evidence type="ECO:0000256" key="5">
    <source>
        <dbReference type="ARBA" id="ARBA00022771"/>
    </source>
</evidence>
<evidence type="ECO:0000313" key="14">
    <source>
        <dbReference type="Proteomes" id="UP000887013"/>
    </source>
</evidence>
<keyword evidence="2" id="KW-0808">Transferase</keyword>
<dbReference type="InterPro" id="IPR001126">
    <property type="entry name" value="UmuC"/>
</dbReference>
<keyword evidence="3" id="KW-0479">Metal-binding</keyword>
<organism evidence="13 14">
    <name type="scientific">Nephila pilipes</name>
    <name type="common">Giant wood spider</name>
    <name type="synonym">Nephila maculata</name>
    <dbReference type="NCBI Taxonomy" id="299642"/>
    <lineage>
        <taxon>Eukaryota</taxon>
        <taxon>Metazoa</taxon>
        <taxon>Ecdysozoa</taxon>
        <taxon>Arthropoda</taxon>
        <taxon>Chelicerata</taxon>
        <taxon>Arachnida</taxon>
        <taxon>Araneae</taxon>
        <taxon>Araneomorphae</taxon>
        <taxon>Entelegynae</taxon>
        <taxon>Araneoidea</taxon>
        <taxon>Nephilidae</taxon>
        <taxon>Nephila</taxon>
    </lineage>
</organism>
<comment type="caution">
    <text evidence="13">The sequence shown here is derived from an EMBL/GenBank/DDBJ whole genome shotgun (WGS) entry which is preliminary data.</text>
</comment>
<evidence type="ECO:0000256" key="6">
    <source>
        <dbReference type="ARBA" id="ARBA00022833"/>
    </source>
</evidence>
<dbReference type="GO" id="GO:0008270">
    <property type="term" value="F:zinc ion binding"/>
    <property type="evidence" value="ECO:0007669"/>
    <property type="project" value="UniProtKB-KW"/>
</dbReference>
<comment type="subcellular location">
    <subcellularLocation>
        <location evidence="1">Nucleus</location>
    </subcellularLocation>
</comment>
<proteinExistence type="predicted"/>
<dbReference type="InterPro" id="IPR043128">
    <property type="entry name" value="Rev_trsase/Diguanyl_cyclase"/>
</dbReference>
<dbReference type="AlphaFoldDB" id="A0A8X6TUC5"/>
<dbReference type="PROSITE" id="PS51907">
    <property type="entry name" value="ZF_UBZ3"/>
    <property type="match status" value="1"/>
</dbReference>
<dbReference type="Pfam" id="PF18439">
    <property type="entry name" value="zf_UBZ"/>
    <property type="match status" value="1"/>
</dbReference>
<reference evidence="13" key="1">
    <citation type="submission" date="2020-08" db="EMBL/GenBank/DDBJ databases">
        <title>Multicomponent nature underlies the extraordinary mechanical properties of spider dragline silk.</title>
        <authorList>
            <person name="Kono N."/>
            <person name="Nakamura H."/>
            <person name="Mori M."/>
            <person name="Yoshida Y."/>
            <person name="Ohtoshi R."/>
            <person name="Malay A.D."/>
            <person name="Moran D.A.P."/>
            <person name="Tomita M."/>
            <person name="Numata K."/>
            <person name="Arakawa K."/>
        </authorList>
    </citation>
    <scope>NUCLEOTIDE SEQUENCE</scope>
</reference>
<dbReference type="Gene3D" id="3.40.1170.60">
    <property type="match status" value="1"/>
</dbReference>
<evidence type="ECO:0000256" key="1">
    <source>
        <dbReference type="ARBA" id="ARBA00004123"/>
    </source>
</evidence>
<evidence type="ECO:0000256" key="3">
    <source>
        <dbReference type="ARBA" id="ARBA00022723"/>
    </source>
</evidence>
<dbReference type="GO" id="GO:0042276">
    <property type="term" value="P:error-prone translesion synthesis"/>
    <property type="evidence" value="ECO:0007669"/>
    <property type="project" value="TreeGrafter"/>
</dbReference>
<dbReference type="Pfam" id="PF11799">
    <property type="entry name" value="IMS_C"/>
    <property type="match status" value="1"/>
</dbReference>
<dbReference type="Proteomes" id="UP000887013">
    <property type="component" value="Unassembled WGS sequence"/>
</dbReference>
<dbReference type="InterPro" id="IPR017961">
    <property type="entry name" value="DNA_pol_Y-fam_little_finger"/>
</dbReference>
<feature type="compositionally biased region" description="Polar residues" evidence="10">
    <location>
        <begin position="787"/>
        <end position="799"/>
    </location>
</feature>
<dbReference type="GO" id="GO:0005634">
    <property type="term" value="C:nucleus"/>
    <property type="evidence" value="ECO:0007669"/>
    <property type="project" value="UniProtKB-SubCell"/>
</dbReference>
<gene>
    <name evidence="13" type="primary">POLH</name>
    <name evidence="13" type="ORF">NPIL_42451</name>
</gene>
<keyword evidence="8" id="KW-0539">Nucleus</keyword>
<dbReference type="GO" id="GO:0005657">
    <property type="term" value="C:replication fork"/>
    <property type="evidence" value="ECO:0007669"/>
    <property type="project" value="TreeGrafter"/>
</dbReference>
<dbReference type="Pfam" id="PF00817">
    <property type="entry name" value="IMS"/>
    <property type="match status" value="1"/>
</dbReference>
<feature type="domain" description="UBZ3-type" evidence="12">
    <location>
        <begin position="720"/>
        <end position="754"/>
    </location>
</feature>
<dbReference type="FunFam" id="3.30.1490.100:FF:000007">
    <property type="entry name" value="DNA polymerase eta"/>
    <property type="match status" value="1"/>
</dbReference>
<dbReference type="GO" id="GO:0009314">
    <property type="term" value="P:response to radiation"/>
    <property type="evidence" value="ECO:0007669"/>
    <property type="project" value="TreeGrafter"/>
</dbReference>
<dbReference type="InterPro" id="IPR043502">
    <property type="entry name" value="DNA/RNA_pol_sf"/>
</dbReference>
<name>A0A8X6TUC5_NEPPI</name>
<dbReference type="Gene3D" id="1.10.150.20">
    <property type="entry name" value="5' to 3' exonuclease, C-terminal subdomain"/>
    <property type="match status" value="1"/>
</dbReference>
<keyword evidence="6" id="KW-0862">Zinc</keyword>
<evidence type="ECO:0000259" key="11">
    <source>
        <dbReference type="PROSITE" id="PS50173"/>
    </source>
</evidence>
<feature type="domain" description="UmuC" evidence="11">
    <location>
        <begin position="9"/>
        <end position="268"/>
    </location>
</feature>
<keyword evidence="5" id="KW-0863">Zinc-finger</keyword>
<evidence type="ECO:0000256" key="10">
    <source>
        <dbReference type="SAM" id="MobiDB-lite"/>
    </source>
</evidence>
<dbReference type="PIRSF" id="PIRSF036603">
    <property type="entry name" value="DPol_eta"/>
    <property type="match status" value="1"/>
</dbReference>
<keyword evidence="4" id="KW-0227">DNA damage</keyword>
<accession>A0A8X6TUC5</accession>
<evidence type="ECO:0000256" key="2">
    <source>
        <dbReference type="ARBA" id="ARBA00022679"/>
    </source>
</evidence>
<evidence type="ECO:0000256" key="8">
    <source>
        <dbReference type="ARBA" id="ARBA00023242"/>
    </source>
</evidence>
<dbReference type="FunFam" id="1.10.150.20:FF:000014">
    <property type="entry name" value="Polymerase (DNA directed), eta"/>
    <property type="match status" value="1"/>
</dbReference>
<evidence type="ECO:0000256" key="4">
    <source>
        <dbReference type="ARBA" id="ARBA00022763"/>
    </source>
</evidence>
<dbReference type="SUPFAM" id="SSF100879">
    <property type="entry name" value="Lesion bypass DNA polymerase (Y-family), little finger domain"/>
    <property type="match status" value="1"/>
</dbReference>